<keyword evidence="2" id="KW-0732">Signal</keyword>
<feature type="signal peptide" evidence="2">
    <location>
        <begin position="1"/>
        <end position="26"/>
    </location>
</feature>
<dbReference type="Gene3D" id="3.10.310.50">
    <property type="match status" value="1"/>
</dbReference>
<feature type="domain" description="TPM" evidence="3">
    <location>
        <begin position="42"/>
        <end position="165"/>
    </location>
</feature>
<keyword evidence="1" id="KW-0812">Transmembrane</keyword>
<name>A0A9Q6ZDR6_MYROD</name>
<gene>
    <name evidence="4" type="ORF">I6I88_15210</name>
</gene>
<dbReference type="RefSeq" id="WP_002987615.1">
    <property type="nucleotide sequence ID" value="NZ_CP068108.1"/>
</dbReference>
<dbReference type="OrthoDB" id="9810918at2"/>
<evidence type="ECO:0000313" key="4">
    <source>
        <dbReference type="EMBL" id="QQT99514.1"/>
    </source>
</evidence>
<evidence type="ECO:0000256" key="2">
    <source>
        <dbReference type="SAM" id="SignalP"/>
    </source>
</evidence>
<dbReference type="Pfam" id="PF04536">
    <property type="entry name" value="TPM_phosphatase"/>
    <property type="match status" value="1"/>
</dbReference>
<feature type="transmembrane region" description="Helical" evidence="1">
    <location>
        <begin position="185"/>
        <end position="204"/>
    </location>
</feature>
<protein>
    <submittedName>
        <fullName evidence="4">TPM domain-containing protein</fullName>
    </submittedName>
</protein>
<dbReference type="InterPro" id="IPR007621">
    <property type="entry name" value="TPM_dom"/>
</dbReference>
<dbReference type="PANTHER" id="PTHR30373">
    <property type="entry name" value="UPF0603 PROTEIN YGCG"/>
    <property type="match status" value="1"/>
</dbReference>
<proteinExistence type="predicted"/>
<dbReference type="AlphaFoldDB" id="A0A9Q6ZDR6"/>
<feature type="chain" id="PRO_5040192108" evidence="2">
    <location>
        <begin position="27"/>
        <end position="274"/>
    </location>
</feature>
<dbReference type="PANTHER" id="PTHR30373:SF2">
    <property type="entry name" value="UPF0603 PROTEIN YGCG"/>
    <property type="match status" value="1"/>
</dbReference>
<evidence type="ECO:0000256" key="1">
    <source>
        <dbReference type="SAM" id="Phobius"/>
    </source>
</evidence>
<evidence type="ECO:0000259" key="3">
    <source>
        <dbReference type="Pfam" id="PF04536"/>
    </source>
</evidence>
<organism evidence="4 5">
    <name type="scientific">Myroides odoratus</name>
    <name type="common">Flavobacterium odoratum</name>
    <dbReference type="NCBI Taxonomy" id="256"/>
    <lineage>
        <taxon>Bacteria</taxon>
        <taxon>Pseudomonadati</taxon>
        <taxon>Bacteroidota</taxon>
        <taxon>Flavobacteriia</taxon>
        <taxon>Flavobacteriales</taxon>
        <taxon>Flavobacteriaceae</taxon>
        <taxon>Myroides</taxon>
    </lineage>
</organism>
<reference evidence="4 5" key="1">
    <citation type="submission" date="2021-01" db="EMBL/GenBank/DDBJ databases">
        <title>FDA dAtabase for Regulatory Grade micrObial Sequences (FDA-ARGOS): Supporting development and validation of Infectious Disease Dx tests.</title>
        <authorList>
            <person name="Sproer C."/>
            <person name="Gronow S."/>
            <person name="Severitt S."/>
            <person name="Schroder I."/>
            <person name="Tallon L."/>
            <person name="Sadzewicz L."/>
            <person name="Zhao X."/>
            <person name="Boylan J."/>
            <person name="Ott S."/>
            <person name="Bowen H."/>
            <person name="Vavikolanu K."/>
            <person name="Mehta A."/>
            <person name="Aluvathingal J."/>
            <person name="Nadendla S."/>
            <person name="Lowell S."/>
            <person name="Myers T."/>
            <person name="Yan Y."/>
            <person name="Sichtig H."/>
        </authorList>
    </citation>
    <scope>NUCLEOTIDE SEQUENCE [LARGE SCALE GENOMIC DNA]</scope>
    <source>
        <strain evidence="4 5">FDAARGOS_1131</strain>
    </source>
</reference>
<dbReference type="Proteomes" id="UP000596202">
    <property type="component" value="Chromosome"/>
</dbReference>
<sequence>MRKLQNRVLSFVVFAFLLLWSQVNYAQFDIPTKPTGTKQTAVYDYAQLLSSQQNKALEQKLINYSDTTSTQIVVIIIPSLKGESIGILGPKWGQTWGIGQKGKDNGVLILMAAEERQIGIYPGYGAEVQITAGQGGELIRNRIIPEFKRGDYYAGLNEGVDGIMEMLAGTYQADKDARMDGDNEIGGLFCLIAIIALIVGTILFNKGKNNGGGRGNSGHRGFLDDLTSMVILSNLGRSSGGGGFGGGGSFGGGGGFGGGFGGGGFSGGGSSGSW</sequence>
<dbReference type="GeneID" id="93529024"/>
<accession>A0A9Q6ZDR6</accession>
<evidence type="ECO:0000313" key="5">
    <source>
        <dbReference type="Proteomes" id="UP000596202"/>
    </source>
</evidence>
<keyword evidence="1" id="KW-1133">Transmembrane helix</keyword>
<dbReference type="EMBL" id="CP068108">
    <property type="protein sequence ID" value="QQT99514.1"/>
    <property type="molecule type" value="Genomic_DNA"/>
</dbReference>
<keyword evidence="1" id="KW-0472">Membrane</keyword>